<feature type="domain" description="HTH crp-type" evidence="5">
    <location>
        <begin position="151"/>
        <end position="224"/>
    </location>
</feature>
<evidence type="ECO:0000259" key="4">
    <source>
        <dbReference type="PROSITE" id="PS50042"/>
    </source>
</evidence>
<dbReference type="PANTHER" id="PTHR24567:SF74">
    <property type="entry name" value="HTH-TYPE TRANSCRIPTIONAL REGULATOR ARCR"/>
    <property type="match status" value="1"/>
</dbReference>
<keyword evidence="7" id="KW-1185">Reference proteome</keyword>
<dbReference type="InterPro" id="IPR050397">
    <property type="entry name" value="Env_Response_Regulators"/>
</dbReference>
<dbReference type="InterPro" id="IPR018490">
    <property type="entry name" value="cNMP-bd_dom_sf"/>
</dbReference>
<dbReference type="InterPro" id="IPR014710">
    <property type="entry name" value="RmlC-like_jellyroll"/>
</dbReference>
<dbReference type="InterPro" id="IPR012318">
    <property type="entry name" value="HTH_CRP"/>
</dbReference>
<feature type="domain" description="Cyclic nucleotide-binding" evidence="4">
    <location>
        <begin position="37"/>
        <end position="132"/>
    </location>
</feature>
<dbReference type="PANTHER" id="PTHR24567">
    <property type="entry name" value="CRP FAMILY TRANSCRIPTIONAL REGULATORY PROTEIN"/>
    <property type="match status" value="1"/>
</dbReference>
<dbReference type="InterPro" id="IPR000595">
    <property type="entry name" value="cNMP-bd_dom"/>
</dbReference>
<keyword evidence="2" id="KW-0238">DNA-binding</keyword>
<evidence type="ECO:0000259" key="5">
    <source>
        <dbReference type="PROSITE" id="PS51063"/>
    </source>
</evidence>
<evidence type="ECO:0000313" key="6">
    <source>
        <dbReference type="EMBL" id="AEV33520.1"/>
    </source>
</evidence>
<gene>
    <name evidence="6" type="ordered locus">Oweho_2552</name>
</gene>
<dbReference type="Pfam" id="PF00027">
    <property type="entry name" value="cNMP_binding"/>
    <property type="match status" value="1"/>
</dbReference>
<dbReference type="Gene3D" id="2.60.120.10">
    <property type="entry name" value="Jelly Rolls"/>
    <property type="match status" value="1"/>
</dbReference>
<dbReference type="HOGENOM" id="CLU_075053_3_2_10"/>
<dbReference type="InterPro" id="IPR036390">
    <property type="entry name" value="WH_DNA-bd_sf"/>
</dbReference>
<dbReference type="GO" id="GO:0003700">
    <property type="term" value="F:DNA-binding transcription factor activity"/>
    <property type="evidence" value="ECO:0007669"/>
    <property type="project" value="TreeGrafter"/>
</dbReference>
<dbReference type="STRING" id="926562.Oweho_2552"/>
<dbReference type="SMART" id="SM00419">
    <property type="entry name" value="HTH_CRP"/>
    <property type="match status" value="1"/>
</dbReference>
<keyword evidence="1" id="KW-0805">Transcription regulation</keyword>
<dbReference type="EMBL" id="CP003156">
    <property type="protein sequence ID" value="AEV33520.1"/>
    <property type="molecule type" value="Genomic_DNA"/>
</dbReference>
<dbReference type="CDD" id="cd00038">
    <property type="entry name" value="CAP_ED"/>
    <property type="match status" value="1"/>
</dbReference>
<dbReference type="Pfam" id="PF13545">
    <property type="entry name" value="HTH_Crp_2"/>
    <property type="match status" value="1"/>
</dbReference>
<dbReference type="KEGG" id="oho:Oweho_2552"/>
<protein>
    <submittedName>
        <fullName evidence="6">cAMP-binding protein</fullName>
    </submittedName>
</protein>
<organism evidence="6 7">
    <name type="scientific">Owenweeksia hongkongensis (strain DSM 17368 / CIP 108786 / JCM 12287 / NRRL B-23963 / UST20020801)</name>
    <dbReference type="NCBI Taxonomy" id="926562"/>
    <lineage>
        <taxon>Bacteria</taxon>
        <taxon>Pseudomonadati</taxon>
        <taxon>Bacteroidota</taxon>
        <taxon>Flavobacteriia</taxon>
        <taxon>Flavobacteriales</taxon>
        <taxon>Owenweeksiaceae</taxon>
        <taxon>Owenweeksia</taxon>
    </lineage>
</organism>
<dbReference type="eggNOG" id="COG0664">
    <property type="taxonomic scope" value="Bacteria"/>
</dbReference>
<keyword evidence="3" id="KW-0804">Transcription</keyword>
<evidence type="ECO:0000256" key="2">
    <source>
        <dbReference type="ARBA" id="ARBA00023125"/>
    </source>
</evidence>
<reference evidence="6 7" key="1">
    <citation type="journal article" date="2012" name="Stand. Genomic Sci.">
        <title>Genome sequence of the orange-pigmented seawater bacterium Owenweeksia hongkongensis type strain (UST20020801(T)).</title>
        <authorList>
            <person name="Riedel T."/>
            <person name="Held B."/>
            <person name="Nolan M."/>
            <person name="Lucas S."/>
            <person name="Lapidus A."/>
            <person name="Tice H."/>
            <person name="Del Rio T.G."/>
            <person name="Cheng J.F."/>
            <person name="Han C."/>
            <person name="Tapia R."/>
            <person name="Goodwin L.A."/>
            <person name="Pitluck S."/>
            <person name="Liolios K."/>
            <person name="Mavromatis K."/>
            <person name="Pagani I."/>
            <person name="Ivanova N."/>
            <person name="Mikhailova N."/>
            <person name="Pati A."/>
            <person name="Chen A."/>
            <person name="Palaniappan K."/>
            <person name="Rohde M."/>
            <person name="Tindall B.J."/>
            <person name="Detter J.C."/>
            <person name="Goker M."/>
            <person name="Woyke T."/>
            <person name="Bristow J."/>
            <person name="Eisen J.A."/>
            <person name="Markowitz V."/>
            <person name="Hugenholtz P."/>
            <person name="Klenk H.P."/>
            <person name="Kyrpides N.C."/>
        </authorList>
    </citation>
    <scope>NUCLEOTIDE SEQUENCE</scope>
    <source>
        <strain evidence="7">DSM 17368 / JCM 12287 / NRRL B-23963</strain>
    </source>
</reference>
<accession>G8R8C7</accession>
<dbReference type="SUPFAM" id="SSF46785">
    <property type="entry name" value="Winged helix' DNA-binding domain"/>
    <property type="match status" value="1"/>
</dbReference>
<dbReference type="SUPFAM" id="SSF51206">
    <property type="entry name" value="cAMP-binding domain-like"/>
    <property type="match status" value="1"/>
</dbReference>
<sequence>MSESHQFWMFNDVNLFQVMCPSKLTHHPAAQDGHKVYSKGETIYFTDDPANTLYLIASGKVRILNYSEDGDEVVRAILGKGEMFGELALLGEDKRTEIAEAMDDETMVCSVHTDYLQELMQDDAEFTFKIYKWIGLRMKKMERRIDNLIFKDVRSRLMDFIKEMAQEKGKQTDNGIEVEHFFTHKNLANLIGTSRQTVTTTLNELRDEGLIDFSRRQVIIKKPSAF</sequence>
<dbReference type="SMART" id="SM00100">
    <property type="entry name" value="cNMP"/>
    <property type="match status" value="1"/>
</dbReference>
<name>G8R8C7_OWEHD</name>
<dbReference type="GO" id="GO:0003677">
    <property type="term" value="F:DNA binding"/>
    <property type="evidence" value="ECO:0007669"/>
    <property type="project" value="UniProtKB-KW"/>
</dbReference>
<dbReference type="AlphaFoldDB" id="G8R8C7"/>
<dbReference type="GO" id="GO:0005829">
    <property type="term" value="C:cytosol"/>
    <property type="evidence" value="ECO:0007669"/>
    <property type="project" value="TreeGrafter"/>
</dbReference>
<dbReference type="Proteomes" id="UP000005631">
    <property type="component" value="Chromosome"/>
</dbReference>
<dbReference type="PROSITE" id="PS51063">
    <property type="entry name" value="HTH_CRP_2"/>
    <property type="match status" value="1"/>
</dbReference>
<dbReference type="RefSeq" id="WP_014202869.1">
    <property type="nucleotide sequence ID" value="NC_016599.1"/>
</dbReference>
<evidence type="ECO:0000313" key="7">
    <source>
        <dbReference type="Proteomes" id="UP000005631"/>
    </source>
</evidence>
<evidence type="ECO:0000256" key="1">
    <source>
        <dbReference type="ARBA" id="ARBA00023015"/>
    </source>
</evidence>
<proteinExistence type="predicted"/>
<evidence type="ECO:0000256" key="3">
    <source>
        <dbReference type="ARBA" id="ARBA00023163"/>
    </source>
</evidence>
<dbReference type="PROSITE" id="PS50042">
    <property type="entry name" value="CNMP_BINDING_3"/>
    <property type="match status" value="1"/>
</dbReference>